<sequence>MFWSIRRPVALIALITAFANATGPLYGLPVLNGPVIGTTQVPGAKSGPGDFIHPGLWHTHDDLERMRLGVSNQTEPYYTAFQAFSNDSYSQSSYQIQGPYSVLCRGQCSNYTSFSNDVRAAYQNAIMWYITRDDDHWNRSTTILDAWGTSLSDIHGTDTSLLVGLEGDLFANAGEIMRWEGNWTESTAAAGGSAGFSNQLYWLFARQSIIVGQANYGMISIKALLSFAVYLDDISMWNYAINLYQNDLCAGLYGNLQPGSGQSSETGRDQGHAQGGLGWAAEASRVMQSQGFDAYSLGNNLLLAGGEYAAQYNLGNDVPYDPKFYRCEAILVNGPWSEPSPISRGVTTTTPYVYDILYYQYVVKRGLSAPYITQMKQQLDNLTGGEGHTHITNSLDDHPGWGDLIWSYPSSGQYANNNNQTIWGAAKKVKSRTGLSL</sequence>
<feature type="chain" id="PRO_5043051862" evidence="1">
    <location>
        <begin position="22"/>
        <end position="437"/>
    </location>
</feature>
<dbReference type="AlphaFoldDB" id="A0AAQ3LZW4"/>
<dbReference type="Proteomes" id="UP001303373">
    <property type="component" value="Chromosome 2"/>
</dbReference>
<protein>
    <submittedName>
        <fullName evidence="2">Chondroitin AC/alginate lyase</fullName>
    </submittedName>
</protein>
<dbReference type="Gene3D" id="1.50.10.100">
    <property type="entry name" value="Chondroitin AC/alginate lyase"/>
    <property type="match status" value="1"/>
</dbReference>
<dbReference type="GO" id="GO:0016829">
    <property type="term" value="F:lyase activity"/>
    <property type="evidence" value="ECO:0007669"/>
    <property type="project" value="UniProtKB-KW"/>
</dbReference>
<keyword evidence="3" id="KW-1185">Reference proteome</keyword>
<reference evidence="2 3" key="1">
    <citation type="submission" date="2023-11" db="EMBL/GenBank/DDBJ databases">
        <title>An acidophilic fungus is an integral part of prey digestion in a carnivorous sundew plant.</title>
        <authorList>
            <person name="Tsai I.J."/>
        </authorList>
    </citation>
    <scope>NUCLEOTIDE SEQUENCE [LARGE SCALE GENOMIC DNA]</scope>
    <source>
        <strain evidence="2">169a</strain>
    </source>
</reference>
<dbReference type="SUPFAM" id="SSF48230">
    <property type="entry name" value="Chondroitin AC/alginate lyase"/>
    <property type="match status" value="1"/>
</dbReference>
<evidence type="ECO:0000256" key="1">
    <source>
        <dbReference type="SAM" id="SignalP"/>
    </source>
</evidence>
<dbReference type="InterPro" id="IPR008929">
    <property type="entry name" value="Chondroitin_lyas"/>
</dbReference>
<evidence type="ECO:0000313" key="2">
    <source>
        <dbReference type="EMBL" id="WPG98959.1"/>
    </source>
</evidence>
<gene>
    <name evidence="2" type="ORF">R9X50_00176100</name>
</gene>
<accession>A0AAQ3LZW4</accession>
<keyword evidence="2" id="KW-0456">Lyase</keyword>
<dbReference type="EMBL" id="CP138581">
    <property type="protein sequence ID" value="WPG98959.1"/>
    <property type="molecule type" value="Genomic_DNA"/>
</dbReference>
<name>A0AAQ3LZW4_9PEZI</name>
<organism evidence="2 3">
    <name type="scientific">Acrodontium crateriforme</name>
    <dbReference type="NCBI Taxonomy" id="150365"/>
    <lineage>
        <taxon>Eukaryota</taxon>
        <taxon>Fungi</taxon>
        <taxon>Dikarya</taxon>
        <taxon>Ascomycota</taxon>
        <taxon>Pezizomycotina</taxon>
        <taxon>Dothideomycetes</taxon>
        <taxon>Dothideomycetidae</taxon>
        <taxon>Mycosphaerellales</taxon>
        <taxon>Teratosphaeriaceae</taxon>
        <taxon>Acrodontium</taxon>
    </lineage>
</organism>
<proteinExistence type="predicted"/>
<feature type="signal peptide" evidence="1">
    <location>
        <begin position="1"/>
        <end position="21"/>
    </location>
</feature>
<evidence type="ECO:0000313" key="3">
    <source>
        <dbReference type="Proteomes" id="UP001303373"/>
    </source>
</evidence>
<keyword evidence="1" id="KW-0732">Signal</keyword>